<dbReference type="PANTHER" id="PTHR34496:SF6">
    <property type="entry name" value="GLYCOSYLTRANSFERASE 2-LIKE DOMAIN-CONTAINING PROTEIN"/>
    <property type="match status" value="1"/>
</dbReference>
<dbReference type="EMBL" id="FR824194">
    <property type="protein sequence ID" value="CCA22278.1"/>
    <property type="molecule type" value="Genomic_DNA"/>
</dbReference>
<dbReference type="AlphaFoldDB" id="F0WLV2"/>
<evidence type="ECO:0000256" key="1">
    <source>
        <dbReference type="SAM" id="SignalP"/>
    </source>
</evidence>
<sequence>MSMILRIVVLLTLYASRAQEDAAETIINGHMEHDWKIFIVMNNIVDATICANTIYDAFKLASTPSRIYLNMHDEVHRQKTNRCIQRFCRMYRTECHSLLRLKRISATFRDRSGALGHAARRHAAEARLSTSSQRDSFVLSVDSDIVFTKNWDGILLENWLLTGNDMAILSVAPKAVEVREILHSSSLLHCSAHIVTPYLLAVVEYNTPTIKRNGNLLKFPVLQSQYSEKFFFGPISAILKVPSDPYIGYATTGFEFARASRFWTSGFDFYALTKDVLFARYNMDESIVLSSSSSFAESSYRRIRQLYGEWYGAFSEASRYWLGQKRSVRLWYQFARINPNATYNESTKNQFMCCDEDLKYVHYKL</sequence>
<reference evidence="2" key="1">
    <citation type="journal article" date="2011" name="PLoS Biol.">
        <title>Gene gain and loss during evolution of obligate parasitism in the white rust pathogen of Arabidopsis thaliana.</title>
        <authorList>
            <person name="Kemen E."/>
            <person name="Gardiner A."/>
            <person name="Schultz-Larsen T."/>
            <person name="Kemen A.C."/>
            <person name="Balmuth A.L."/>
            <person name="Robert-Seilaniantz A."/>
            <person name="Bailey K."/>
            <person name="Holub E."/>
            <person name="Studholme D.J."/>
            <person name="Maclean D."/>
            <person name="Jones J.D."/>
        </authorList>
    </citation>
    <scope>NUCLEOTIDE SEQUENCE</scope>
</reference>
<dbReference type="HOGENOM" id="CLU_030155_0_0_1"/>
<dbReference type="PANTHER" id="PTHR34496">
    <property type="entry name" value="GLCNAC TRANSFERASE-RELATED"/>
    <property type="match status" value="1"/>
</dbReference>
<protein>
    <submittedName>
        <fullName evidence="2">Uncharacterized protein AlNc14C149G7465</fullName>
    </submittedName>
</protein>
<gene>
    <name evidence="2" type="primary">AlNc14C149G7465</name>
    <name evidence="2" type="ORF">ALNC14_084210</name>
</gene>
<evidence type="ECO:0000313" key="2">
    <source>
        <dbReference type="EMBL" id="CCA22278.1"/>
    </source>
</evidence>
<name>F0WLV2_9STRA</name>
<keyword evidence="1" id="KW-0732">Signal</keyword>
<accession>F0WLV2</accession>
<dbReference type="Pfam" id="PF11397">
    <property type="entry name" value="GlcNAc"/>
    <property type="match status" value="1"/>
</dbReference>
<dbReference type="InterPro" id="IPR021067">
    <property type="entry name" value="Glycosyltransferase"/>
</dbReference>
<proteinExistence type="predicted"/>
<organism evidence="2">
    <name type="scientific">Albugo laibachii Nc14</name>
    <dbReference type="NCBI Taxonomy" id="890382"/>
    <lineage>
        <taxon>Eukaryota</taxon>
        <taxon>Sar</taxon>
        <taxon>Stramenopiles</taxon>
        <taxon>Oomycota</taxon>
        <taxon>Peronosporomycetes</taxon>
        <taxon>Albuginales</taxon>
        <taxon>Albuginaceae</taxon>
        <taxon>Albugo</taxon>
    </lineage>
</organism>
<feature type="signal peptide" evidence="1">
    <location>
        <begin position="1"/>
        <end position="18"/>
    </location>
</feature>
<feature type="chain" id="PRO_5003261676" evidence="1">
    <location>
        <begin position="19"/>
        <end position="365"/>
    </location>
</feature>
<reference evidence="2" key="2">
    <citation type="submission" date="2011-02" db="EMBL/GenBank/DDBJ databases">
        <authorList>
            <person name="MacLean D."/>
        </authorList>
    </citation>
    <scope>NUCLEOTIDE SEQUENCE</scope>
</reference>